<evidence type="ECO:0000313" key="2">
    <source>
        <dbReference type="Proteomes" id="UP000326396"/>
    </source>
</evidence>
<dbReference type="EMBL" id="SZYD01000016">
    <property type="protein sequence ID" value="KAD3336210.1"/>
    <property type="molecule type" value="Genomic_DNA"/>
</dbReference>
<protein>
    <submittedName>
        <fullName evidence="1">Uncharacterized protein</fullName>
    </submittedName>
</protein>
<sequence length="164" mass="18647">MEWKLPIQRTLRAKARSSSNKGSPVWGGSTEAGRFGTLRVRVQGLETQLAQARGGFVTVTRVRQKGSAVAGGFGTTTYRFATRGLLLLIITIDVVYESGYYHDDVSCSIIPRFLVDKPPDQLYFHVEEVKSFTWAKESLKTVEKRRRYGALKVQQWWFSSWPEI</sequence>
<reference evidence="1 2" key="1">
    <citation type="submission" date="2019-05" db="EMBL/GenBank/DDBJ databases">
        <title>Mikania micrantha, genome provides insights into the molecular mechanism of rapid growth.</title>
        <authorList>
            <person name="Liu B."/>
        </authorList>
    </citation>
    <scope>NUCLEOTIDE SEQUENCE [LARGE SCALE GENOMIC DNA]</scope>
    <source>
        <strain evidence="1">NLD-2019</strain>
        <tissue evidence="1">Leaf</tissue>
    </source>
</reference>
<evidence type="ECO:0000313" key="1">
    <source>
        <dbReference type="EMBL" id="KAD3336210.1"/>
    </source>
</evidence>
<keyword evidence="2" id="KW-1185">Reference proteome</keyword>
<accession>A0A5N6M6H4</accession>
<comment type="caution">
    <text evidence="1">The sequence shown here is derived from an EMBL/GenBank/DDBJ whole genome shotgun (WGS) entry which is preliminary data.</text>
</comment>
<dbReference type="AlphaFoldDB" id="A0A5N6M6H4"/>
<name>A0A5N6M6H4_9ASTR</name>
<gene>
    <name evidence="1" type="ORF">E3N88_31729</name>
</gene>
<organism evidence="1 2">
    <name type="scientific">Mikania micrantha</name>
    <name type="common">bitter vine</name>
    <dbReference type="NCBI Taxonomy" id="192012"/>
    <lineage>
        <taxon>Eukaryota</taxon>
        <taxon>Viridiplantae</taxon>
        <taxon>Streptophyta</taxon>
        <taxon>Embryophyta</taxon>
        <taxon>Tracheophyta</taxon>
        <taxon>Spermatophyta</taxon>
        <taxon>Magnoliopsida</taxon>
        <taxon>eudicotyledons</taxon>
        <taxon>Gunneridae</taxon>
        <taxon>Pentapetalae</taxon>
        <taxon>asterids</taxon>
        <taxon>campanulids</taxon>
        <taxon>Asterales</taxon>
        <taxon>Asteraceae</taxon>
        <taxon>Asteroideae</taxon>
        <taxon>Heliantheae alliance</taxon>
        <taxon>Eupatorieae</taxon>
        <taxon>Mikania</taxon>
    </lineage>
</organism>
<dbReference type="Proteomes" id="UP000326396">
    <property type="component" value="Linkage Group LG6"/>
</dbReference>
<proteinExistence type="predicted"/>